<reference evidence="3 4" key="1">
    <citation type="journal article" date="2013" name="BMC Microbiol.">
        <title>Identification of the type II cytochrome c maturation pathway in anammox bacteria by comparative genomics.</title>
        <authorList>
            <person name="Ferousi C."/>
            <person name="Speth D.R."/>
            <person name="Reimann J."/>
            <person name="Op den Camp H.J."/>
            <person name="Allen J.W."/>
            <person name="Keltjens J.T."/>
            <person name="Jetten M.S."/>
        </authorList>
    </citation>
    <scope>NUCLEOTIDE SEQUENCE [LARGE SCALE GENOMIC DNA]</scope>
    <source>
        <strain evidence="3">RU1</strain>
    </source>
</reference>
<proteinExistence type="predicted"/>
<protein>
    <submittedName>
        <fullName evidence="3">Uncharacterized protein</fullName>
    </submittedName>
</protein>
<keyword evidence="4" id="KW-1185">Reference proteome</keyword>
<sequence>MIDKLNQIITEKSEKIMTNQKVEGMVNNLGGVFCFVGAVVFGIMFIVCGASLMKTGKNYVVKPSAEEKKEAEAASEAAPAEEAAATEPSAE</sequence>
<dbReference type="EMBL" id="LAQJ01000095">
    <property type="protein sequence ID" value="KKO20525.1"/>
    <property type="molecule type" value="Genomic_DNA"/>
</dbReference>
<evidence type="ECO:0000256" key="1">
    <source>
        <dbReference type="SAM" id="MobiDB-lite"/>
    </source>
</evidence>
<name>A0A0M2UY84_9BACT</name>
<comment type="caution">
    <text evidence="3">The sequence shown here is derived from an EMBL/GenBank/DDBJ whole genome shotgun (WGS) entry which is preliminary data.</text>
</comment>
<feature type="transmembrane region" description="Helical" evidence="2">
    <location>
        <begin position="29"/>
        <end position="52"/>
    </location>
</feature>
<organism evidence="3 4">
    <name type="scientific">Candidatus Brocadia fulgida</name>
    <dbReference type="NCBI Taxonomy" id="380242"/>
    <lineage>
        <taxon>Bacteria</taxon>
        <taxon>Pseudomonadati</taxon>
        <taxon>Planctomycetota</taxon>
        <taxon>Candidatus Brocadiia</taxon>
        <taxon>Candidatus Brocadiales</taxon>
        <taxon>Candidatus Brocadiaceae</taxon>
        <taxon>Candidatus Brocadia</taxon>
    </lineage>
</organism>
<dbReference type="AlphaFoldDB" id="A0A0M2UY84"/>
<evidence type="ECO:0000313" key="4">
    <source>
        <dbReference type="Proteomes" id="UP000034954"/>
    </source>
</evidence>
<keyword evidence="2" id="KW-1133">Transmembrane helix</keyword>
<feature type="region of interest" description="Disordered" evidence="1">
    <location>
        <begin position="70"/>
        <end position="91"/>
    </location>
</feature>
<evidence type="ECO:0000256" key="2">
    <source>
        <dbReference type="SAM" id="Phobius"/>
    </source>
</evidence>
<keyword evidence="2" id="KW-0472">Membrane</keyword>
<accession>A0A0M2UY84</accession>
<feature type="compositionally biased region" description="Low complexity" evidence="1">
    <location>
        <begin position="74"/>
        <end position="91"/>
    </location>
</feature>
<evidence type="ECO:0000313" key="3">
    <source>
        <dbReference type="EMBL" id="KKO20525.1"/>
    </source>
</evidence>
<dbReference type="Proteomes" id="UP000034954">
    <property type="component" value="Unassembled WGS sequence"/>
</dbReference>
<keyword evidence="2" id="KW-0812">Transmembrane</keyword>
<gene>
    <name evidence="3" type="ORF">BROFUL_00747</name>
</gene>